<evidence type="ECO:0000313" key="10">
    <source>
        <dbReference type="Proteomes" id="UP001596500"/>
    </source>
</evidence>
<name>A0ABW2RR85_9BACL</name>
<dbReference type="Pfam" id="PF01386">
    <property type="entry name" value="Ribosomal_L25p"/>
    <property type="match status" value="1"/>
</dbReference>
<dbReference type="PANTHER" id="PTHR33284:SF1">
    <property type="entry name" value="RIBOSOMAL PROTEIN L25_GLN-TRNA SYNTHETASE, ANTI-CODON-BINDING DOMAIN-CONTAINING PROTEIN"/>
    <property type="match status" value="1"/>
</dbReference>
<feature type="domain" description="Large ribosomal subunit protein bL25 beta" evidence="8">
    <location>
        <begin position="97"/>
        <end position="178"/>
    </location>
</feature>
<comment type="subunit">
    <text evidence="5">Part of the 50S ribosomal subunit; part of the 5S rRNA/L5/L18/L25 subcomplex. Contacts the 5S rRNA. Binds to the 5S rRNA independently of L5 and L18.</text>
</comment>
<keyword evidence="1 5" id="KW-0699">rRNA-binding</keyword>
<protein>
    <recommendedName>
        <fullName evidence="5">Large ribosomal subunit protein bL25</fullName>
    </recommendedName>
    <alternativeName>
        <fullName evidence="5">General stress protein CTC</fullName>
    </alternativeName>
</protein>
<gene>
    <name evidence="5" type="primary">rplY</name>
    <name evidence="5" type="synonym">ctc</name>
    <name evidence="9" type="ORF">ACFQNG_20095</name>
</gene>
<dbReference type="SUPFAM" id="SSF50715">
    <property type="entry name" value="Ribosomal protein L25-like"/>
    <property type="match status" value="1"/>
</dbReference>
<keyword evidence="2 5" id="KW-0694">RNA-binding</keyword>
<dbReference type="Gene3D" id="2.170.120.20">
    <property type="entry name" value="Ribosomal protein L25, beta domain"/>
    <property type="match status" value="1"/>
</dbReference>
<reference evidence="10" key="1">
    <citation type="journal article" date="2019" name="Int. J. Syst. Evol. Microbiol.">
        <title>The Global Catalogue of Microorganisms (GCM) 10K type strain sequencing project: providing services to taxonomists for standard genome sequencing and annotation.</title>
        <authorList>
            <consortium name="The Broad Institute Genomics Platform"/>
            <consortium name="The Broad Institute Genome Sequencing Center for Infectious Disease"/>
            <person name="Wu L."/>
            <person name="Ma J."/>
        </authorList>
    </citation>
    <scope>NUCLEOTIDE SEQUENCE [LARGE SCALE GENOMIC DNA]</scope>
    <source>
        <strain evidence="10">CGMCC 1.12942</strain>
    </source>
</reference>
<evidence type="ECO:0000256" key="2">
    <source>
        <dbReference type="ARBA" id="ARBA00022884"/>
    </source>
</evidence>
<evidence type="ECO:0000256" key="1">
    <source>
        <dbReference type="ARBA" id="ARBA00022730"/>
    </source>
</evidence>
<dbReference type="CDD" id="cd00495">
    <property type="entry name" value="Ribosomal_L25_TL5_CTC"/>
    <property type="match status" value="1"/>
</dbReference>
<dbReference type="InterPro" id="IPR011035">
    <property type="entry name" value="Ribosomal_bL25/Gln-tRNA_synth"/>
</dbReference>
<evidence type="ECO:0000256" key="4">
    <source>
        <dbReference type="ARBA" id="ARBA00023274"/>
    </source>
</evidence>
<feature type="region of interest" description="Disordered" evidence="6">
    <location>
        <begin position="169"/>
        <end position="197"/>
    </location>
</feature>
<evidence type="ECO:0000313" key="9">
    <source>
        <dbReference type="EMBL" id="MFC7443361.1"/>
    </source>
</evidence>
<evidence type="ECO:0000256" key="6">
    <source>
        <dbReference type="SAM" id="MobiDB-lite"/>
    </source>
</evidence>
<organism evidence="9 10">
    <name type="scientific">Laceyella putida</name>
    <dbReference type="NCBI Taxonomy" id="110101"/>
    <lineage>
        <taxon>Bacteria</taxon>
        <taxon>Bacillati</taxon>
        <taxon>Bacillota</taxon>
        <taxon>Bacilli</taxon>
        <taxon>Bacillales</taxon>
        <taxon>Thermoactinomycetaceae</taxon>
        <taxon>Laceyella</taxon>
    </lineage>
</organism>
<dbReference type="Proteomes" id="UP001596500">
    <property type="component" value="Unassembled WGS sequence"/>
</dbReference>
<dbReference type="InterPro" id="IPR001021">
    <property type="entry name" value="Ribosomal_bL25_long"/>
</dbReference>
<feature type="compositionally biased region" description="Basic and acidic residues" evidence="6">
    <location>
        <begin position="180"/>
        <end position="189"/>
    </location>
</feature>
<dbReference type="Gene3D" id="2.40.240.10">
    <property type="entry name" value="Ribosomal Protein L25, Chain P"/>
    <property type="match status" value="1"/>
</dbReference>
<evidence type="ECO:0000256" key="3">
    <source>
        <dbReference type="ARBA" id="ARBA00022980"/>
    </source>
</evidence>
<keyword evidence="4 5" id="KW-0687">Ribonucleoprotein</keyword>
<dbReference type="InterPro" id="IPR020057">
    <property type="entry name" value="Ribosomal_bL25_b-dom"/>
</dbReference>
<comment type="caution">
    <text evidence="9">The sequence shown here is derived from an EMBL/GenBank/DDBJ whole genome shotgun (WGS) entry which is preliminary data.</text>
</comment>
<feature type="domain" description="Large ribosomal subunit protein bL25 L25" evidence="7">
    <location>
        <begin position="5"/>
        <end position="88"/>
    </location>
</feature>
<keyword evidence="10" id="KW-1185">Reference proteome</keyword>
<accession>A0ABW2RR85</accession>
<evidence type="ECO:0000256" key="5">
    <source>
        <dbReference type="HAMAP-Rule" id="MF_01334"/>
    </source>
</evidence>
<comment type="similarity">
    <text evidence="5">Belongs to the bacterial ribosomal protein bL25 family. CTC subfamily.</text>
</comment>
<dbReference type="InterPro" id="IPR029751">
    <property type="entry name" value="Ribosomal_L25_dom"/>
</dbReference>
<sequence length="197" mass="21468">MAWSITAKKRETNTRGSLNALRKSGQIPGVLYGRGMEPQRISVDEGELRKVAETKGLLQVNLGNESHQVMVREIQADPIKARYLHVDFQRVEMNQPITTEIPLVLTGEAVGVKNGGVLEQPIRSIEVRALPNLLPSEATLKISQLDIGDSITLAALTLPDGVELLSDKDTSVASIVPPAKGEETEKTLEPEGEQENE</sequence>
<keyword evidence="3 5" id="KW-0689">Ribosomal protein</keyword>
<comment type="function">
    <text evidence="5">This is one of the proteins that binds to the 5S RNA in the ribosome where it forms part of the central protuberance.</text>
</comment>
<dbReference type="EMBL" id="JBHTBW010000085">
    <property type="protein sequence ID" value="MFC7443361.1"/>
    <property type="molecule type" value="Genomic_DNA"/>
</dbReference>
<dbReference type="HAMAP" id="MF_01334">
    <property type="entry name" value="Ribosomal_bL25_CTC"/>
    <property type="match status" value="1"/>
</dbReference>
<dbReference type="RefSeq" id="WP_379867686.1">
    <property type="nucleotide sequence ID" value="NZ_JBHTBW010000085.1"/>
</dbReference>
<dbReference type="InterPro" id="IPR020930">
    <property type="entry name" value="Ribosomal_uL5_bac-type"/>
</dbReference>
<dbReference type="NCBIfam" id="TIGR00731">
    <property type="entry name" value="bL25_bact_ctc"/>
    <property type="match status" value="1"/>
</dbReference>
<dbReference type="InterPro" id="IPR037121">
    <property type="entry name" value="Ribosomal_bL25_C"/>
</dbReference>
<dbReference type="InterPro" id="IPR020056">
    <property type="entry name" value="Rbsml_bL25/Gln-tRNA_synth_N"/>
</dbReference>
<proteinExistence type="inferred from homology"/>
<evidence type="ECO:0000259" key="8">
    <source>
        <dbReference type="Pfam" id="PF14693"/>
    </source>
</evidence>
<dbReference type="GO" id="GO:0005840">
    <property type="term" value="C:ribosome"/>
    <property type="evidence" value="ECO:0007669"/>
    <property type="project" value="UniProtKB-KW"/>
</dbReference>
<dbReference type="PANTHER" id="PTHR33284">
    <property type="entry name" value="RIBOSOMAL PROTEIN L25/GLN-TRNA SYNTHETASE, ANTI-CODON-BINDING DOMAIN-CONTAINING PROTEIN"/>
    <property type="match status" value="1"/>
</dbReference>
<dbReference type="Pfam" id="PF14693">
    <property type="entry name" value="Ribosomal_TL5_C"/>
    <property type="match status" value="1"/>
</dbReference>
<evidence type="ECO:0000259" key="7">
    <source>
        <dbReference type="Pfam" id="PF01386"/>
    </source>
</evidence>